<reference evidence="2 3" key="1">
    <citation type="submission" date="2020-08" db="EMBL/GenBank/DDBJ databases">
        <title>Complete Genome Sequence of Effusibacillus dendaii Strain skT53, Isolated from Farmland soil.</title>
        <authorList>
            <person name="Konishi T."/>
            <person name="Kawasaki H."/>
        </authorList>
    </citation>
    <scope>NUCLEOTIDE SEQUENCE [LARGE SCALE GENOMIC DNA]</scope>
    <source>
        <strain evidence="3">skT53</strain>
    </source>
</reference>
<dbReference type="Proteomes" id="UP000593802">
    <property type="component" value="Chromosome"/>
</dbReference>
<evidence type="ECO:0000256" key="1">
    <source>
        <dbReference type="SAM" id="Phobius"/>
    </source>
</evidence>
<proteinExistence type="predicted"/>
<feature type="transmembrane region" description="Helical" evidence="1">
    <location>
        <begin position="20"/>
        <end position="44"/>
    </location>
</feature>
<gene>
    <name evidence="2" type="ORF">skT53_06320</name>
</gene>
<dbReference type="AlphaFoldDB" id="A0A7I8D6M3"/>
<keyword evidence="1" id="KW-1133">Transmembrane helix</keyword>
<dbReference type="KEGG" id="eff:skT53_06320"/>
<organism evidence="2 3">
    <name type="scientific">Effusibacillus dendaii</name>
    <dbReference type="NCBI Taxonomy" id="2743772"/>
    <lineage>
        <taxon>Bacteria</taxon>
        <taxon>Bacillati</taxon>
        <taxon>Bacillota</taxon>
        <taxon>Bacilli</taxon>
        <taxon>Bacillales</taxon>
        <taxon>Alicyclobacillaceae</taxon>
        <taxon>Effusibacillus</taxon>
    </lineage>
</organism>
<accession>A0A7I8D6M3</accession>
<keyword evidence="3" id="KW-1185">Reference proteome</keyword>
<name>A0A7I8D6M3_9BACL</name>
<sequence length="50" mass="5510">MVVGRIVAKYRNIPIGRFTLLVNGFIVIGSAYLFEVQTALYTLISIYTGG</sequence>
<protein>
    <submittedName>
        <fullName evidence="2">Uncharacterized protein</fullName>
    </submittedName>
</protein>
<dbReference type="Pfam" id="PF02588">
    <property type="entry name" value="YitT_membrane"/>
    <property type="match status" value="1"/>
</dbReference>
<dbReference type="EMBL" id="AP023366">
    <property type="protein sequence ID" value="BCJ85647.1"/>
    <property type="molecule type" value="Genomic_DNA"/>
</dbReference>
<evidence type="ECO:0000313" key="3">
    <source>
        <dbReference type="Proteomes" id="UP000593802"/>
    </source>
</evidence>
<dbReference type="InterPro" id="IPR003740">
    <property type="entry name" value="YitT"/>
</dbReference>
<keyword evidence="1" id="KW-0812">Transmembrane</keyword>
<evidence type="ECO:0000313" key="2">
    <source>
        <dbReference type="EMBL" id="BCJ85647.1"/>
    </source>
</evidence>
<keyword evidence="1" id="KW-0472">Membrane</keyword>